<dbReference type="PANTHER" id="PTHR47739:SF1">
    <property type="entry name" value="TRNA1(VAL) (ADENINE(37)-N6)-METHYLTRANSFERASE"/>
    <property type="match status" value="1"/>
</dbReference>
<evidence type="ECO:0000256" key="5">
    <source>
        <dbReference type="ARBA" id="ARBA00022694"/>
    </source>
</evidence>
<dbReference type="EMBL" id="JAUOPG010000001">
    <property type="protein sequence ID" value="MDO6452306.1"/>
    <property type="molecule type" value="Genomic_DNA"/>
</dbReference>
<dbReference type="GO" id="GO:0008033">
    <property type="term" value="P:tRNA processing"/>
    <property type="evidence" value="ECO:0007669"/>
    <property type="project" value="UniProtKB-UniRule"/>
</dbReference>
<comment type="function">
    <text evidence="6">Specifically methylates the adenine in position 37 of tRNA(1)(Val) (anticodon cmo5UAC).</text>
</comment>
<dbReference type="SUPFAM" id="SSF53335">
    <property type="entry name" value="S-adenosyl-L-methionine-dependent methyltransferases"/>
    <property type="match status" value="1"/>
</dbReference>
<comment type="catalytic activity">
    <reaction evidence="6">
        <text>adenosine(37) in tRNA1(Val) + S-adenosyl-L-methionine = N(6)-methyladenosine(37) in tRNA1(Val) + S-adenosyl-L-homocysteine + H(+)</text>
        <dbReference type="Rhea" id="RHEA:43160"/>
        <dbReference type="Rhea" id="RHEA-COMP:10369"/>
        <dbReference type="Rhea" id="RHEA-COMP:10370"/>
        <dbReference type="ChEBI" id="CHEBI:15378"/>
        <dbReference type="ChEBI" id="CHEBI:57856"/>
        <dbReference type="ChEBI" id="CHEBI:59789"/>
        <dbReference type="ChEBI" id="CHEBI:74411"/>
        <dbReference type="ChEBI" id="CHEBI:74449"/>
        <dbReference type="EC" id="2.1.1.223"/>
    </reaction>
</comment>
<evidence type="ECO:0000256" key="3">
    <source>
        <dbReference type="ARBA" id="ARBA00022679"/>
    </source>
</evidence>
<evidence type="ECO:0000256" key="1">
    <source>
        <dbReference type="ARBA" id="ARBA00022490"/>
    </source>
</evidence>
<keyword evidence="4 6" id="KW-0949">S-adenosyl-L-methionine</keyword>
<dbReference type="Proteomes" id="UP001169862">
    <property type="component" value="Unassembled WGS sequence"/>
</dbReference>
<dbReference type="EC" id="2.1.1.223" evidence="6"/>
<dbReference type="InterPro" id="IPR022882">
    <property type="entry name" value="tRNA_adenine-N6_MeTrfase"/>
</dbReference>
<accession>A0AAW7XD36</accession>
<organism evidence="8 9">
    <name type="scientific">Neptunomonas phycophila</name>
    <dbReference type="NCBI Taxonomy" id="1572645"/>
    <lineage>
        <taxon>Bacteria</taxon>
        <taxon>Pseudomonadati</taxon>
        <taxon>Pseudomonadota</taxon>
        <taxon>Gammaproteobacteria</taxon>
        <taxon>Oceanospirillales</taxon>
        <taxon>Oceanospirillaceae</taxon>
        <taxon>Neptunomonas</taxon>
    </lineage>
</organism>
<dbReference type="InterPro" id="IPR029063">
    <property type="entry name" value="SAM-dependent_MTases_sf"/>
</dbReference>
<proteinExistence type="inferred from homology"/>
<dbReference type="InterPro" id="IPR007848">
    <property type="entry name" value="Small_mtfrase_dom"/>
</dbReference>
<dbReference type="GO" id="GO:0005737">
    <property type="term" value="C:cytoplasm"/>
    <property type="evidence" value="ECO:0007669"/>
    <property type="project" value="UniProtKB-SubCell"/>
</dbReference>
<dbReference type="HAMAP" id="MF_01872">
    <property type="entry name" value="tRNA_methyltr_YfiC"/>
    <property type="match status" value="1"/>
</dbReference>
<evidence type="ECO:0000259" key="7">
    <source>
        <dbReference type="Pfam" id="PF05175"/>
    </source>
</evidence>
<dbReference type="GO" id="GO:0016430">
    <property type="term" value="F:tRNA (adenine-N6)-methyltransferase activity"/>
    <property type="evidence" value="ECO:0007669"/>
    <property type="project" value="UniProtKB-UniRule"/>
</dbReference>
<evidence type="ECO:0000313" key="9">
    <source>
        <dbReference type="Proteomes" id="UP001169862"/>
    </source>
</evidence>
<name>A0AAW7XD36_9GAMM</name>
<comment type="subcellular location">
    <subcellularLocation>
        <location evidence="6">Cytoplasm</location>
    </subcellularLocation>
</comment>
<dbReference type="CDD" id="cd02440">
    <property type="entry name" value="AdoMet_MTases"/>
    <property type="match status" value="1"/>
</dbReference>
<dbReference type="AlphaFoldDB" id="A0AAW7XD36"/>
<reference evidence="8" key="1">
    <citation type="submission" date="2023-07" db="EMBL/GenBank/DDBJ databases">
        <title>Genome content predicts the carbon catabolic preferences of heterotrophic bacteria.</title>
        <authorList>
            <person name="Gralka M."/>
        </authorList>
    </citation>
    <scope>NUCLEOTIDE SEQUENCE</scope>
    <source>
        <strain evidence="8">I2M16</strain>
    </source>
</reference>
<keyword evidence="1 6" id="KW-0963">Cytoplasm</keyword>
<keyword evidence="3 6" id="KW-0808">Transferase</keyword>
<dbReference type="RefSeq" id="WP_303548303.1">
    <property type="nucleotide sequence ID" value="NZ_JAUOPG010000001.1"/>
</dbReference>
<dbReference type="PANTHER" id="PTHR47739">
    <property type="entry name" value="TRNA1(VAL) (ADENINE(37)-N6)-METHYLTRANSFERASE"/>
    <property type="match status" value="1"/>
</dbReference>
<gene>
    <name evidence="8" type="ORF">Q4490_01905</name>
</gene>
<evidence type="ECO:0000256" key="2">
    <source>
        <dbReference type="ARBA" id="ARBA00022603"/>
    </source>
</evidence>
<dbReference type="Gene3D" id="3.40.50.150">
    <property type="entry name" value="Vaccinia Virus protein VP39"/>
    <property type="match status" value="1"/>
</dbReference>
<keyword evidence="2 6" id="KW-0489">Methyltransferase</keyword>
<dbReference type="InterPro" id="IPR002052">
    <property type="entry name" value="DNA_methylase_N6_adenine_CS"/>
</dbReference>
<sequence>MSGRRRNSHFQCQQFTIEQSDCAMKVTTDASVFGAFVPVENAKTILDIGTGTGILSLFAAQRSLATIDAIEIEPNAAQQATLNAKNSPWPECINVITNDVRDYANQCPTRYDVIITNPPFFTESTQNPDTQKSLARHNAHFPLHDLLGVIQQLLATQGTAWILLPLEEANSCISRAANFGLTLKRHVLIRTSKQHSPHVAMISLEHQQIDNQNNAEVPTEIFTVYTQHPYLSDESAALFRDYYTKIKQA</sequence>
<dbReference type="GO" id="GO:0003676">
    <property type="term" value="F:nucleic acid binding"/>
    <property type="evidence" value="ECO:0007669"/>
    <property type="project" value="InterPro"/>
</dbReference>
<comment type="similarity">
    <text evidence="6">Belongs to the methyltransferase superfamily. tRNA (adenine-N(6)-)-methyltransferase family.</text>
</comment>
<dbReference type="GO" id="GO:0032259">
    <property type="term" value="P:methylation"/>
    <property type="evidence" value="ECO:0007669"/>
    <property type="project" value="UniProtKB-KW"/>
</dbReference>
<keyword evidence="5 6" id="KW-0819">tRNA processing</keyword>
<protein>
    <recommendedName>
        <fullName evidence="6">tRNA1(Val) (adenine(37)-N6)-methyltransferase</fullName>
        <ecNumber evidence="6">2.1.1.223</ecNumber>
    </recommendedName>
    <alternativeName>
        <fullName evidence="6">tRNA m6A37 methyltransferase</fullName>
    </alternativeName>
</protein>
<dbReference type="PROSITE" id="PS00092">
    <property type="entry name" value="N6_MTASE"/>
    <property type="match status" value="1"/>
</dbReference>
<comment type="caution">
    <text evidence="8">The sequence shown here is derived from an EMBL/GenBank/DDBJ whole genome shotgun (WGS) entry which is preliminary data.</text>
</comment>
<dbReference type="InterPro" id="IPR050210">
    <property type="entry name" value="tRNA_Adenine-N(6)_MTase"/>
</dbReference>
<evidence type="ECO:0000313" key="8">
    <source>
        <dbReference type="EMBL" id="MDO6452306.1"/>
    </source>
</evidence>
<dbReference type="Pfam" id="PF05175">
    <property type="entry name" value="MTS"/>
    <property type="match status" value="1"/>
</dbReference>
<evidence type="ECO:0000256" key="4">
    <source>
        <dbReference type="ARBA" id="ARBA00022691"/>
    </source>
</evidence>
<evidence type="ECO:0000256" key="6">
    <source>
        <dbReference type="HAMAP-Rule" id="MF_01872"/>
    </source>
</evidence>
<feature type="domain" description="Methyltransferase small" evidence="7">
    <location>
        <begin position="37"/>
        <end position="137"/>
    </location>
</feature>